<dbReference type="Proteomes" id="UP000078512">
    <property type="component" value="Unassembled WGS sequence"/>
</dbReference>
<feature type="chain" id="PRO_5008276248" evidence="1">
    <location>
        <begin position="25"/>
        <end position="128"/>
    </location>
</feature>
<proteinExistence type="predicted"/>
<name>A0A197JTD4_9FUNG</name>
<feature type="signal peptide" evidence="1">
    <location>
        <begin position="1"/>
        <end position="24"/>
    </location>
</feature>
<keyword evidence="1" id="KW-0732">Signal</keyword>
<reference evidence="2 3" key="1">
    <citation type="submission" date="2016-05" db="EMBL/GenBank/DDBJ databases">
        <title>Genome sequencing reveals origins of a unique bacterial endosymbiosis in the earliest lineages of terrestrial Fungi.</title>
        <authorList>
            <consortium name="DOE Joint Genome Institute"/>
            <person name="Uehling J."/>
            <person name="Gryganskyi A."/>
            <person name="Hameed K."/>
            <person name="Tschaplinski T."/>
            <person name="Misztal P."/>
            <person name="Wu S."/>
            <person name="Desiro A."/>
            <person name="Vande Pol N."/>
            <person name="Du Z.-Y."/>
            <person name="Zienkiewicz A."/>
            <person name="Zienkiewicz K."/>
            <person name="Morin E."/>
            <person name="Tisserant E."/>
            <person name="Splivallo R."/>
            <person name="Hainaut M."/>
            <person name="Henrissat B."/>
            <person name="Ohm R."/>
            <person name="Kuo A."/>
            <person name="Yan J."/>
            <person name="Lipzen A."/>
            <person name="Nolan M."/>
            <person name="Labutti K."/>
            <person name="Barry K."/>
            <person name="Goldstein A."/>
            <person name="Labbe J."/>
            <person name="Schadt C."/>
            <person name="Tuskan G."/>
            <person name="Grigoriev I."/>
            <person name="Martin F."/>
            <person name="Vilgalys R."/>
            <person name="Bonito G."/>
        </authorList>
    </citation>
    <scope>NUCLEOTIDE SEQUENCE [LARGE SCALE GENOMIC DNA]</scope>
    <source>
        <strain evidence="2 3">AG-77</strain>
    </source>
</reference>
<dbReference type="AlphaFoldDB" id="A0A197JTD4"/>
<evidence type="ECO:0000256" key="1">
    <source>
        <dbReference type="SAM" id="SignalP"/>
    </source>
</evidence>
<organism evidence="2 3">
    <name type="scientific">Linnemannia elongata AG-77</name>
    <dbReference type="NCBI Taxonomy" id="1314771"/>
    <lineage>
        <taxon>Eukaryota</taxon>
        <taxon>Fungi</taxon>
        <taxon>Fungi incertae sedis</taxon>
        <taxon>Mucoromycota</taxon>
        <taxon>Mortierellomycotina</taxon>
        <taxon>Mortierellomycetes</taxon>
        <taxon>Mortierellales</taxon>
        <taxon>Mortierellaceae</taxon>
        <taxon>Linnemannia</taxon>
    </lineage>
</organism>
<evidence type="ECO:0000313" key="2">
    <source>
        <dbReference type="EMBL" id="OAQ27574.1"/>
    </source>
</evidence>
<gene>
    <name evidence="2" type="ORF">K457DRAFT_127416</name>
</gene>
<protein>
    <submittedName>
        <fullName evidence="2">Uncharacterized protein</fullName>
    </submittedName>
</protein>
<dbReference type="EMBL" id="KV442056">
    <property type="protein sequence ID" value="OAQ27574.1"/>
    <property type="molecule type" value="Genomic_DNA"/>
</dbReference>
<sequence length="128" mass="13820">MGCLDWFVHFLFAHFFFFVSRVDAIKGGMKIKDLFEAYRDIVAALPSPQQLGVDADSAQPDPGPADHATAAVEPSTTLGFASQPVQVILQPRSPPISPDVVTAVAIAKDVDDEIDMDVEAGVPYEDDM</sequence>
<keyword evidence="3" id="KW-1185">Reference proteome</keyword>
<accession>A0A197JTD4</accession>
<evidence type="ECO:0000313" key="3">
    <source>
        <dbReference type="Proteomes" id="UP000078512"/>
    </source>
</evidence>